<dbReference type="AlphaFoldDB" id="A0A0E2BH02"/>
<gene>
    <name evidence="1" type="ORF">LEP1GSC179_4096</name>
</gene>
<protein>
    <submittedName>
        <fullName evidence="1">Uncharacterized protein</fullName>
    </submittedName>
</protein>
<dbReference type="Proteomes" id="UP000006329">
    <property type="component" value="Unassembled WGS sequence"/>
</dbReference>
<accession>A0A0E2BH02</accession>
<sequence length="76" mass="9285">MQNTRSEFKIQVFRGVKRIYIFEKIGSFRVKKNRNFDNWRGSDVRNFLSMSLLRKNKMWEFPHFKIQSNVAIVHSF</sequence>
<reference evidence="1" key="1">
    <citation type="submission" date="2012-10" db="EMBL/GenBank/DDBJ databases">
        <authorList>
            <person name="Harkins D.M."/>
            <person name="Durkin A.S."/>
            <person name="Brinkac L.M."/>
            <person name="Haft D.H."/>
            <person name="Selengut J.D."/>
            <person name="Sanka R."/>
            <person name="DePew J."/>
            <person name="Purushe J."/>
            <person name="Matthias M.A."/>
            <person name="Vinetz J.M."/>
            <person name="Sutton G.G."/>
            <person name="Nierman W.C."/>
            <person name="Fouts D.E."/>
        </authorList>
    </citation>
    <scope>NUCLEOTIDE SEQUENCE [LARGE SCALE GENOMIC DNA]</scope>
    <source>
        <strain evidence="1">MOR084</strain>
    </source>
</reference>
<evidence type="ECO:0000313" key="2">
    <source>
        <dbReference type="Proteomes" id="UP000006329"/>
    </source>
</evidence>
<proteinExistence type="predicted"/>
<organism evidence="1 2">
    <name type="scientific">Leptospira santarosai str. MOR084</name>
    <dbReference type="NCBI Taxonomy" id="1049984"/>
    <lineage>
        <taxon>Bacteria</taxon>
        <taxon>Pseudomonadati</taxon>
        <taxon>Spirochaetota</taxon>
        <taxon>Spirochaetia</taxon>
        <taxon>Leptospirales</taxon>
        <taxon>Leptospiraceae</taxon>
        <taxon>Leptospira</taxon>
    </lineage>
</organism>
<keyword evidence="2" id="KW-1185">Reference proteome</keyword>
<dbReference type="EMBL" id="AHON02000028">
    <property type="protein sequence ID" value="EKO34663.1"/>
    <property type="molecule type" value="Genomic_DNA"/>
</dbReference>
<evidence type="ECO:0000313" key="1">
    <source>
        <dbReference type="EMBL" id="EKO34663.1"/>
    </source>
</evidence>
<comment type="caution">
    <text evidence="1">The sequence shown here is derived from an EMBL/GenBank/DDBJ whole genome shotgun (WGS) entry which is preliminary data.</text>
</comment>
<name>A0A0E2BH02_9LEPT</name>